<comment type="caution">
    <text evidence="1">The sequence shown here is derived from an EMBL/GenBank/DDBJ whole genome shotgun (WGS) entry which is preliminary data.</text>
</comment>
<dbReference type="InterPro" id="IPR032675">
    <property type="entry name" value="LRR_dom_sf"/>
</dbReference>
<proteinExistence type="predicted"/>
<reference evidence="1" key="1">
    <citation type="submission" date="2023-03" db="EMBL/GenBank/DDBJ databases">
        <title>Massive genome expansion in bonnet fungi (Mycena s.s.) driven by repeated elements and novel gene families across ecological guilds.</title>
        <authorList>
            <consortium name="Lawrence Berkeley National Laboratory"/>
            <person name="Harder C.B."/>
            <person name="Miyauchi S."/>
            <person name="Viragh M."/>
            <person name="Kuo A."/>
            <person name="Thoen E."/>
            <person name="Andreopoulos B."/>
            <person name="Lu D."/>
            <person name="Skrede I."/>
            <person name="Drula E."/>
            <person name="Henrissat B."/>
            <person name="Morin E."/>
            <person name="Kohler A."/>
            <person name="Barry K."/>
            <person name="LaButti K."/>
            <person name="Morin E."/>
            <person name="Salamov A."/>
            <person name="Lipzen A."/>
            <person name="Mereny Z."/>
            <person name="Hegedus B."/>
            <person name="Baldrian P."/>
            <person name="Stursova M."/>
            <person name="Weitz H."/>
            <person name="Taylor A."/>
            <person name="Grigoriev I.V."/>
            <person name="Nagy L.G."/>
            <person name="Martin F."/>
            <person name="Kauserud H."/>
        </authorList>
    </citation>
    <scope>NUCLEOTIDE SEQUENCE</scope>
    <source>
        <strain evidence="1">CBHHK200</strain>
    </source>
</reference>
<evidence type="ECO:0000313" key="2">
    <source>
        <dbReference type="Proteomes" id="UP001218188"/>
    </source>
</evidence>
<dbReference type="AlphaFoldDB" id="A0AAD6TDI4"/>
<organism evidence="1 2">
    <name type="scientific">Mycena alexandri</name>
    <dbReference type="NCBI Taxonomy" id="1745969"/>
    <lineage>
        <taxon>Eukaryota</taxon>
        <taxon>Fungi</taxon>
        <taxon>Dikarya</taxon>
        <taxon>Basidiomycota</taxon>
        <taxon>Agaricomycotina</taxon>
        <taxon>Agaricomycetes</taxon>
        <taxon>Agaricomycetidae</taxon>
        <taxon>Agaricales</taxon>
        <taxon>Marasmiineae</taxon>
        <taxon>Mycenaceae</taxon>
        <taxon>Mycena</taxon>
    </lineage>
</organism>
<name>A0AAD6TDI4_9AGAR</name>
<sequence length="698" mass="78192">MPAPPLPDELVSEILSPALRVSDEVFADTTHVSPFASSDSESTSAYLLVCKSWLRVATPLLYSVVILRSKAQAKALGLVLSGNNLLGPFIHKIRVEGGYGAPLGTILKCSPNITDLFMTLGIWGNDSTIGLCKGLTLISPTRLILKLDGKRSSNKMSTKLQDALLEAIPKWDRLTVAEFSNPVTSLTWDQRPIEVVFEALGNSKRLERLVISPHSIFQAYPKLKACPLKVIQIRGILSKSISLQLDAAPDIKALVQFSEKPLDLPCANVDPEPLIQSWSFSRNPLNAASQDVQESIWKRVLYFAMFVSEPEELRTRDRLAHRKTAIGLRATPSRLPFLLVSKTFNRLALPYYYAHTHLRNTMTTSKFAALLQRHPAVASQVRTLYGALSGRDYSHLKDPEGDELAAAAALLAVFSQTTGLEQVSERLKEDLEFNSNFVNLEGPSITWDAFEAMANSSGKTLQQFTKPIATESNISTEVFAKLTALRVLNWVCVTSFICDPAQTRVDGLPSLTTLQLTRQHPSFLIALKQMNLPSLRTLRLGNHDDETDDFLRVHGSKLTEVVVSSDLDKLEINIFEVCPNLSLITILMDPDVWSARKALNPKHFSSKKTTGCSLEKIQFEISYWSMIKDYIAAWETAFTGFNPQFPNLREIQIDQCEWPTNEREITKSYWVRWAEMLLKHNINLTDKSGKKWRPRLKV</sequence>
<accession>A0AAD6TDI4</accession>
<keyword evidence="2" id="KW-1185">Reference proteome</keyword>
<gene>
    <name evidence="1" type="ORF">C8F04DRAFT_1077833</name>
</gene>
<dbReference type="EMBL" id="JARJCM010000014">
    <property type="protein sequence ID" value="KAJ7041967.1"/>
    <property type="molecule type" value="Genomic_DNA"/>
</dbReference>
<protein>
    <submittedName>
        <fullName evidence="1">Uncharacterized protein</fullName>
    </submittedName>
</protein>
<evidence type="ECO:0000313" key="1">
    <source>
        <dbReference type="EMBL" id="KAJ7041967.1"/>
    </source>
</evidence>
<dbReference type="SUPFAM" id="SSF52047">
    <property type="entry name" value="RNI-like"/>
    <property type="match status" value="1"/>
</dbReference>
<dbReference type="Gene3D" id="3.80.10.10">
    <property type="entry name" value="Ribonuclease Inhibitor"/>
    <property type="match status" value="1"/>
</dbReference>
<dbReference type="Proteomes" id="UP001218188">
    <property type="component" value="Unassembled WGS sequence"/>
</dbReference>